<protein>
    <submittedName>
        <fullName evidence="8">GlsB/YeaQ/YmgE family stress response membrane protein</fullName>
    </submittedName>
</protein>
<dbReference type="InterPro" id="IPR007341">
    <property type="entry name" value="Transgly_assoc"/>
</dbReference>
<dbReference type="PANTHER" id="PTHR33884">
    <property type="entry name" value="UPF0410 PROTEIN YMGE"/>
    <property type="match status" value="1"/>
</dbReference>
<comment type="subcellular location">
    <subcellularLocation>
        <location evidence="1">Cell membrane</location>
        <topology evidence="1">Multi-pass membrane protein</topology>
    </subcellularLocation>
</comment>
<keyword evidence="6 7" id="KW-0472">Membrane</keyword>
<dbReference type="RefSeq" id="WP_100025281.1">
    <property type="nucleotide sequence ID" value="NZ_CP024699.1"/>
</dbReference>
<evidence type="ECO:0000256" key="5">
    <source>
        <dbReference type="ARBA" id="ARBA00022989"/>
    </source>
</evidence>
<sequence length="83" mass="8547">MGIIAWLILGAFSGWIASIIMGKNASMGAIANIVTGIIGAFIGGVVFNFFGAQKVTGLNIHSALVSIVGACILLWILSVISKK</sequence>
<evidence type="ECO:0000313" key="9">
    <source>
        <dbReference type="Proteomes" id="UP000230056"/>
    </source>
</evidence>
<reference evidence="8 9" key="1">
    <citation type="submission" date="2017-11" db="EMBL/GenBank/DDBJ databases">
        <title>Genome sequencing of Fusobacterium periodonticum KCOM 1261.</title>
        <authorList>
            <person name="Kook J.-K."/>
            <person name="Park S.-N."/>
            <person name="Lim Y.K."/>
        </authorList>
    </citation>
    <scope>NUCLEOTIDE SEQUENCE [LARGE SCALE GENOMIC DNA]</scope>
    <source>
        <strain evidence="8 9">KCOM 1261</strain>
    </source>
</reference>
<evidence type="ECO:0000256" key="1">
    <source>
        <dbReference type="ARBA" id="ARBA00004651"/>
    </source>
</evidence>
<comment type="similarity">
    <text evidence="2">Belongs to the UPF0410 family.</text>
</comment>
<evidence type="ECO:0000256" key="6">
    <source>
        <dbReference type="ARBA" id="ARBA00023136"/>
    </source>
</evidence>
<evidence type="ECO:0000313" key="8">
    <source>
        <dbReference type="EMBL" id="ATV59987.1"/>
    </source>
</evidence>
<dbReference type="GO" id="GO:0005886">
    <property type="term" value="C:plasma membrane"/>
    <property type="evidence" value="ECO:0007669"/>
    <property type="project" value="UniProtKB-SubCell"/>
</dbReference>
<keyword evidence="5 7" id="KW-1133">Transmembrane helix</keyword>
<evidence type="ECO:0000256" key="4">
    <source>
        <dbReference type="ARBA" id="ARBA00022692"/>
    </source>
</evidence>
<dbReference type="EMBL" id="CP024699">
    <property type="protein sequence ID" value="ATV59987.1"/>
    <property type="molecule type" value="Genomic_DNA"/>
</dbReference>
<evidence type="ECO:0000256" key="3">
    <source>
        <dbReference type="ARBA" id="ARBA00022475"/>
    </source>
</evidence>
<organism evidence="8 9">
    <name type="scientific">Fusobacterium pseudoperiodonticum</name>
    <dbReference type="NCBI Taxonomy" id="2663009"/>
    <lineage>
        <taxon>Bacteria</taxon>
        <taxon>Fusobacteriati</taxon>
        <taxon>Fusobacteriota</taxon>
        <taxon>Fusobacteriia</taxon>
        <taxon>Fusobacteriales</taxon>
        <taxon>Fusobacteriaceae</taxon>
        <taxon>Fusobacterium</taxon>
    </lineage>
</organism>
<feature type="transmembrane region" description="Helical" evidence="7">
    <location>
        <begin position="29"/>
        <end position="52"/>
    </location>
</feature>
<accession>A0A2D3NX56</accession>
<dbReference type="Proteomes" id="UP000230056">
    <property type="component" value="Chromosome"/>
</dbReference>
<feature type="transmembrane region" description="Helical" evidence="7">
    <location>
        <begin position="6"/>
        <end position="22"/>
    </location>
</feature>
<evidence type="ECO:0000256" key="2">
    <source>
        <dbReference type="ARBA" id="ARBA00011006"/>
    </source>
</evidence>
<feature type="transmembrane region" description="Helical" evidence="7">
    <location>
        <begin position="58"/>
        <end position="80"/>
    </location>
</feature>
<dbReference type="PANTHER" id="PTHR33884:SF3">
    <property type="entry name" value="UPF0410 PROTEIN YMGE"/>
    <property type="match status" value="1"/>
</dbReference>
<keyword evidence="4 7" id="KW-0812">Transmembrane</keyword>
<dbReference type="AlphaFoldDB" id="A0A2D3NX56"/>
<dbReference type="Pfam" id="PF04226">
    <property type="entry name" value="Transgly_assoc"/>
    <property type="match status" value="1"/>
</dbReference>
<keyword evidence="3" id="KW-1003">Cell membrane</keyword>
<proteinExistence type="inferred from homology"/>
<name>A0A2D3NX56_9FUSO</name>
<evidence type="ECO:0000256" key="7">
    <source>
        <dbReference type="SAM" id="Phobius"/>
    </source>
</evidence>
<gene>
    <name evidence="8" type="ORF">CTM72_09850</name>
</gene>